<evidence type="ECO:0000313" key="2">
    <source>
        <dbReference type="Proteomes" id="UP000237347"/>
    </source>
</evidence>
<comment type="caution">
    <text evidence="1">The sequence shown here is derived from an EMBL/GenBank/DDBJ whole genome shotgun (WGS) entry which is preliminary data.</text>
</comment>
<dbReference type="AlphaFoldDB" id="A0AAW0LA92"/>
<sequence length="100" mass="11287">METCLLEMQTLLHLTGPAEEILRIVYGSGDEKKPNNMDIVFAWLGDCSMRGDLKSCDAELPIDGFEYLKENFPIGLTEFLEYMARVGEQSVILCRCGYEA</sequence>
<keyword evidence="2" id="KW-1185">Reference proteome</keyword>
<gene>
    <name evidence="1" type="ORF">CFP56_006718</name>
</gene>
<organism evidence="1 2">
    <name type="scientific">Quercus suber</name>
    <name type="common">Cork oak</name>
    <dbReference type="NCBI Taxonomy" id="58331"/>
    <lineage>
        <taxon>Eukaryota</taxon>
        <taxon>Viridiplantae</taxon>
        <taxon>Streptophyta</taxon>
        <taxon>Embryophyta</taxon>
        <taxon>Tracheophyta</taxon>
        <taxon>Spermatophyta</taxon>
        <taxon>Magnoliopsida</taxon>
        <taxon>eudicotyledons</taxon>
        <taxon>Gunneridae</taxon>
        <taxon>Pentapetalae</taxon>
        <taxon>rosids</taxon>
        <taxon>fabids</taxon>
        <taxon>Fagales</taxon>
        <taxon>Fagaceae</taxon>
        <taxon>Quercus</taxon>
    </lineage>
</organism>
<protein>
    <submittedName>
        <fullName evidence="1">Uncharacterized protein</fullName>
    </submittedName>
</protein>
<accession>A0AAW0LA92</accession>
<evidence type="ECO:0000313" key="1">
    <source>
        <dbReference type="EMBL" id="KAK7847311.1"/>
    </source>
</evidence>
<proteinExistence type="predicted"/>
<reference evidence="1 2" key="1">
    <citation type="journal article" date="2018" name="Sci. Data">
        <title>The draft genome sequence of cork oak.</title>
        <authorList>
            <person name="Ramos A.M."/>
            <person name="Usie A."/>
            <person name="Barbosa P."/>
            <person name="Barros P.M."/>
            <person name="Capote T."/>
            <person name="Chaves I."/>
            <person name="Simoes F."/>
            <person name="Abreu I."/>
            <person name="Carrasquinho I."/>
            <person name="Faro C."/>
            <person name="Guimaraes J.B."/>
            <person name="Mendonca D."/>
            <person name="Nobrega F."/>
            <person name="Rodrigues L."/>
            <person name="Saibo N.J.M."/>
            <person name="Varela M.C."/>
            <person name="Egas C."/>
            <person name="Matos J."/>
            <person name="Miguel C.M."/>
            <person name="Oliveira M.M."/>
            <person name="Ricardo C.P."/>
            <person name="Goncalves S."/>
        </authorList>
    </citation>
    <scope>NUCLEOTIDE SEQUENCE [LARGE SCALE GENOMIC DNA]</scope>
    <source>
        <strain evidence="2">cv. HL8</strain>
    </source>
</reference>
<dbReference type="Proteomes" id="UP000237347">
    <property type="component" value="Unassembled WGS sequence"/>
</dbReference>
<name>A0AAW0LA92_QUESU</name>
<dbReference type="EMBL" id="PKMF04000143">
    <property type="protein sequence ID" value="KAK7847311.1"/>
    <property type="molecule type" value="Genomic_DNA"/>
</dbReference>